<dbReference type="GO" id="GO:0000447">
    <property type="term" value="P:endonucleolytic cleavage in ITS1 to separate SSU-rRNA from 5.8S rRNA and LSU-rRNA from tricistronic rRNA transcript (SSU-rRNA, 5.8S rRNA, LSU-rRNA)"/>
    <property type="evidence" value="ECO:0007669"/>
    <property type="project" value="TreeGrafter"/>
</dbReference>
<dbReference type="GeneID" id="66068198"/>
<dbReference type="Proteomes" id="UP000027002">
    <property type="component" value="Chromosome 6"/>
</dbReference>
<dbReference type="AlphaFoldDB" id="A0A8E5HX12"/>
<dbReference type="InterPro" id="IPR013893">
    <property type="entry name" value="RNase_P_Rpp40"/>
</dbReference>
<keyword evidence="2" id="KW-1185">Reference proteome</keyword>
<dbReference type="OrthoDB" id="63112at2759"/>
<dbReference type="GO" id="GO:0001682">
    <property type="term" value="P:tRNA 5'-leader removal"/>
    <property type="evidence" value="ECO:0007669"/>
    <property type="project" value="InterPro"/>
</dbReference>
<dbReference type="KEGG" id="uvi:66068198"/>
<dbReference type="GO" id="GO:0030681">
    <property type="term" value="C:multimeric ribonuclease P complex"/>
    <property type="evidence" value="ECO:0007669"/>
    <property type="project" value="TreeGrafter"/>
</dbReference>
<proteinExistence type="predicted"/>
<dbReference type="PANTHER" id="PTHR15396:SF1">
    <property type="entry name" value="RIBONUCLEASE P PROTEIN SUBUNIT P40"/>
    <property type="match status" value="1"/>
</dbReference>
<dbReference type="PANTHER" id="PTHR15396">
    <property type="entry name" value="RIBONUCLEASE P PROTEIN SUBUNIT P40"/>
    <property type="match status" value="1"/>
</dbReference>
<dbReference type="EMBL" id="CP072758">
    <property type="protein sequence ID" value="QUC23180.1"/>
    <property type="molecule type" value="Genomic_DNA"/>
</dbReference>
<evidence type="ECO:0000313" key="1">
    <source>
        <dbReference type="EMBL" id="QUC23180.1"/>
    </source>
</evidence>
<name>A0A8E5HX12_USTVR</name>
<dbReference type="GO" id="GO:0000171">
    <property type="term" value="F:ribonuclease MRP activity"/>
    <property type="evidence" value="ECO:0007669"/>
    <property type="project" value="TreeGrafter"/>
</dbReference>
<sequence length="256" mass="28751">MSAADTSSVTNGFFIAIGLLTMHLDESTFQKTGLSGQSINIGHQTVWRISISLESSQTFYEKANERLMRACETILSRSLNWMVCEISGSGLASDTLKNFDSRLKKRTVLPNISQSIVASPDPVLADIKTWSSTKQQDHEQKALDLYEWLSLVSLESALVKTGNVTDSFLSRYQHNSRDADQDQIKVCVISWSGLIGSTWFHNLVRDGLMMRRGRSWILINATRCNSLATGGSLELKLLRPCMQEDQYLMWHIRSAP</sequence>
<organism evidence="1 2">
    <name type="scientific">Ustilaginoidea virens</name>
    <name type="common">Rice false smut fungus</name>
    <name type="synonym">Villosiclava virens</name>
    <dbReference type="NCBI Taxonomy" id="1159556"/>
    <lineage>
        <taxon>Eukaryota</taxon>
        <taxon>Fungi</taxon>
        <taxon>Dikarya</taxon>
        <taxon>Ascomycota</taxon>
        <taxon>Pezizomycotina</taxon>
        <taxon>Sordariomycetes</taxon>
        <taxon>Hypocreomycetidae</taxon>
        <taxon>Hypocreales</taxon>
        <taxon>Clavicipitaceae</taxon>
        <taxon>Ustilaginoidea</taxon>
    </lineage>
</organism>
<dbReference type="RefSeq" id="XP_043000853.1">
    <property type="nucleotide sequence ID" value="XM_043144918.1"/>
</dbReference>
<evidence type="ECO:0000313" key="2">
    <source>
        <dbReference type="Proteomes" id="UP000027002"/>
    </source>
</evidence>
<gene>
    <name evidence="1" type="ORF">UV8b_07421</name>
</gene>
<dbReference type="GO" id="GO:0004526">
    <property type="term" value="F:ribonuclease P activity"/>
    <property type="evidence" value="ECO:0007669"/>
    <property type="project" value="TreeGrafter"/>
</dbReference>
<accession>A0A8E5HX12</accession>
<dbReference type="GO" id="GO:0000172">
    <property type="term" value="C:ribonuclease MRP complex"/>
    <property type="evidence" value="ECO:0007669"/>
    <property type="project" value="TreeGrafter"/>
</dbReference>
<reference evidence="1" key="1">
    <citation type="submission" date="2020-03" db="EMBL/GenBank/DDBJ databases">
        <title>A mixture of massive structural variations and highly conserved coding sequences in Ustilaginoidea virens genome.</title>
        <authorList>
            <person name="Zhang K."/>
            <person name="Zhao Z."/>
            <person name="Zhang Z."/>
            <person name="Li Y."/>
            <person name="Hsiang T."/>
            <person name="Sun W."/>
        </authorList>
    </citation>
    <scope>NUCLEOTIDE SEQUENCE</scope>
    <source>
        <strain evidence="1">UV-8b</strain>
    </source>
</reference>
<dbReference type="Pfam" id="PF08584">
    <property type="entry name" value="Ribonuc_P_40"/>
    <property type="match status" value="1"/>
</dbReference>
<protein>
    <submittedName>
        <fullName evidence="1">Uncharacterized protein</fullName>
    </submittedName>
</protein>